<keyword evidence="1" id="KW-0472">Membrane</keyword>
<dbReference type="Proteomes" id="UP000007801">
    <property type="component" value="Unassembled WGS sequence"/>
</dbReference>
<proteinExistence type="predicted"/>
<dbReference type="EMBL" id="CH902622">
    <property type="protein sequence ID" value="KPU75049.1"/>
    <property type="molecule type" value="Genomic_DNA"/>
</dbReference>
<dbReference type="OMA" id="HAYNRRK"/>
<protein>
    <submittedName>
        <fullName evidence="2">Uncharacterized protein, isoform A</fullName>
    </submittedName>
    <submittedName>
        <fullName evidence="3">Uncharacterized protein, isoform B</fullName>
    </submittedName>
</protein>
<accession>B3MR72</accession>
<reference evidence="2" key="3">
    <citation type="submission" date="2015-10" db="EMBL/GenBank/DDBJ databases">
        <authorList>
            <consortium name="FlyBase"/>
        </authorList>
    </citation>
    <scope>NUCLEOTIDE SEQUENCE</scope>
    <source>
        <strain evidence="2">TSC#14024-0371.13</strain>
    </source>
</reference>
<keyword evidence="1" id="KW-0812">Transmembrane</keyword>
<sequence>MFQLKQIKVILCNFLRRVLRASAINCEFFSIWECTPSPPKPKPSYPRMAVQYVTNKFSCSEELFPFMFYFVLVISMFGFLHNCIEFLRVLREKNGVHLLRMWRPRRFVFFNEEQLRRFRILGHLLMLLVWLMLLYAVVRVKPQLFTPWLTISSISMAIDGFFVVGEAIYQRRMITLRTFLLVVCPVLNMHCAACVKKKFVGAYAASGEPSLTWW</sequence>
<dbReference type="HOGENOM" id="CLU_112178_0_0_1"/>
<reference evidence="2 4" key="1">
    <citation type="journal article" date="2007" name="Nature">
        <title>Evolution of genes and genomes on the Drosophila phylogeny.</title>
        <authorList>
            <consortium name="Drosophila 12 Genomes Consortium"/>
            <person name="Clark A.G."/>
            <person name="Eisen M.B."/>
            <person name="Smith D.R."/>
            <person name="Bergman C.M."/>
            <person name="Oliver B."/>
            <person name="Markow T.A."/>
            <person name="Kaufman T.C."/>
            <person name="Kellis M."/>
            <person name="Gelbart W."/>
            <person name="Iyer V.N."/>
            <person name="Pollard D.A."/>
            <person name="Sackton T.B."/>
            <person name="Larracuente A.M."/>
            <person name="Singh N.D."/>
            <person name="Abad J.P."/>
            <person name="Abt D.N."/>
            <person name="Adryan B."/>
            <person name="Aguade M."/>
            <person name="Akashi H."/>
            <person name="Anderson W.W."/>
            <person name="Aquadro C.F."/>
            <person name="Ardell D.H."/>
            <person name="Arguello R."/>
            <person name="Artieri C.G."/>
            <person name="Barbash D.A."/>
            <person name="Barker D."/>
            <person name="Barsanti P."/>
            <person name="Batterham P."/>
            <person name="Batzoglou S."/>
            <person name="Begun D."/>
            <person name="Bhutkar A."/>
            <person name="Blanco E."/>
            <person name="Bosak S.A."/>
            <person name="Bradley R.K."/>
            <person name="Brand A.D."/>
            <person name="Brent M.R."/>
            <person name="Brooks A.N."/>
            <person name="Brown R.H."/>
            <person name="Butlin R.K."/>
            <person name="Caggese C."/>
            <person name="Calvi B.R."/>
            <person name="Bernardo de Carvalho A."/>
            <person name="Caspi A."/>
            <person name="Castrezana S."/>
            <person name="Celniker S.E."/>
            <person name="Chang J.L."/>
            <person name="Chapple C."/>
            <person name="Chatterji S."/>
            <person name="Chinwalla A."/>
            <person name="Civetta A."/>
            <person name="Clifton S.W."/>
            <person name="Comeron J.M."/>
            <person name="Costello J.C."/>
            <person name="Coyne J.A."/>
            <person name="Daub J."/>
            <person name="David R.G."/>
            <person name="Delcher A.L."/>
            <person name="Delehaunty K."/>
            <person name="Do C.B."/>
            <person name="Ebling H."/>
            <person name="Edwards K."/>
            <person name="Eickbush T."/>
            <person name="Evans J.D."/>
            <person name="Filipski A."/>
            <person name="Findeiss S."/>
            <person name="Freyhult E."/>
            <person name="Fulton L."/>
            <person name="Fulton R."/>
            <person name="Garcia A.C."/>
            <person name="Gardiner A."/>
            <person name="Garfield D.A."/>
            <person name="Garvin B.E."/>
            <person name="Gibson G."/>
            <person name="Gilbert D."/>
            <person name="Gnerre S."/>
            <person name="Godfrey J."/>
            <person name="Good R."/>
            <person name="Gotea V."/>
            <person name="Gravely B."/>
            <person name="Greenberg A.J."/>
            <person name="Griffiths-Jones S."/>
            <person name="Gross S."/>
            <person name="Guigo R."/>
            <person name="Gustafson E.A."/>
            <person name="Haerty W."/>
            <person name="Hahn M.W."/>
            <person name="Halligan D.L."/>
            <person name="Halpern A.L."/>
            <person name="Halter G.M."/>
            <person name="Han M.V."/>
            <person name="Heger A."/>
            <person name="Hillier L."/>
            <person name="Hinrichs A.S."/>
            <person name="Holmes I."/>
            <person name="Hoskins R.A."/>
            <person name="Hubisz M.J."/>
            <person name="Hultmark D."/>
            <person name="Huntley M.A."/>
            <person name="Jaffe D.B."/>
            <person name="Jagadeeshan S."/>
            <person name="Jeck W.R."/>
            <person name="Johnson J."/>
            <person name="Jones C.D."/>
            <person name="Jordan W.C."/>
            <person name="Karpen G.H."/>
            <person name="Kataoka E."/>
            <person name="Keightley P.D."/>
            <person name="Kheradpour P."/>
            <person name="Kirkness E.F."/>
            <person name="Koerich L.B."/>
            <person name="Kristiansen K."/>
            <person name="Kudrna D."/>
            <person name="Kulathinal R.J."/>
            <person name="Kumar S."/>
            <person name="Kwok R."/>
            <person name="Lander E."/>
            <person name="Langley C.H."/>
            <person name="Lapoint R."/>
            <person name="Lazzaro B.P."/>
            <person name="Lee S.J."/>
            <person name="Levesque L."/>
            <person name="Li R."/>
            <person name="Lin C.F."/>
            <person name="Lin M.F."/>
            <person name="Lindblad-Toh K."/>
            <person name="Llopart A."/>
            <person name="Long M."/>
            <person name="Low L."/>
            <person name="Lozovsky E."/>
            <person name="Lu J."/>
            <person name="Luo M."/>
            <person name="Machado C.A."/>
            <person name="Makalowski W."/>
            <person name="Marzo M."/>
            <person name="Matsuda M."/>
            <person name="Matzkin L."/>
            <person name="McAllister B."/>
            <person name="McBride C.S."/>
            <person name="McKernan B."/>
            <person name="McKernan K."/>
            <person name="Mendez-Lago M."/>
            <person name="Minx P."/>
            <person name="Mollenhauer M.U."/>
            <person name="Montooth K."/>
            <person name="Mount S.M."/>
            <person name="Mu X."/>
            <person name="Myers E."/>
            <person name="Negre B."/>
            <person name="Newfeld S."/>
            <person name="Nielsen R."/>
            <person name="Noor M.A."/>
            <person name="O'Grady P."/>
            <person name="Pachter L."/>
            <person name="Papaceit M."/>
            <person name="Parisi M.J."/>
            <person name="Parisi M."/>
            <person name="Parts L."/>
            <person name="Pedersen J.S."/>
            <person name="Pesole G."/>
            <person name="Phillippy A.M."/>
            <person name="Ponting C.P."/>
            <person name="Pop M."/>
            <person name="Porcelli D."/>
            <person name="Powell J.R."/>
            <person name="Prohaska S."/>
            <person name="Pruitt K."/>
            <person name="Puig M."/>
            <person name="Quesneville H."/>
            <person name="Ram K.R."/>
            <person name="Rand D."/>
            <person name="Rasmussen M.D."/>
            <person name="Reed L.K."/>
            <person name="Reenan R."/>
            <person name="Reily A."/>
            <person name="Remington K.A."/>
            <person name="Rieger T.T."/>
            <person name="Ritchie M.G."/>
            <person name="Robin C."/>
            <person name="Rogers Y.H."/>
            <person name="Rohde C."/>
            <person name="Rozas J."/>
            <person name="Rubenfield M.J."/>
            <person name="Ruiz A."/>
            <person name="Russo S."/>
            <person name="Salzberg S.L."/>
            <person name="Sanchez-Gracia A."/>
            <person name="Saranga D.J."/>
            <person name="Sato H."/>
            <person name="Schaeffer S.W."/>
            <person name="Schatz M.C."/>
            <person name="Schlenke T."/>
            <person name="Schwartz R."/>
            <person name="Segarra C."/>
            <person name="Singh R.S."/>
            <person name="Sirot L."/>
            <person name="Sirota M."/>
            <person name="Sisneros N.B."/>
            <person name="Smith C.D."/>
            <person name="Smith T.F."/>
            <person name="Spieth J."/>
            <person name="Stage D.E."/>
            <person name="Stark A."/>
            <person name="Stephan W."/>
            <person name="Strausberg R.L."/>
            <person name="Strempel S."/>
            <person name="Sturgill D."/>
            <person name="Sutton G."/>
            <person name="Sutton G.G."/>
            <person name="Tao W."/>
            <person name="Teichmann S."/>
            <person name="Tobari Y.N."/>
            <person name="Tomimura Y."/>
            <person name="Tsolas J.M."/>
            <person name="Valente V.L."/>
            <person name="Venter E."/>
            <person name="Venter J.C."/>
            <person name="Vicario S."/>
            <person name="Vieira F.G."/>
            <person name="Vilella A.J."/>
            <person name="Villasante A."/>
            <person name="Walenz B."/>
            <person name="Wang J."/>
            <person name="Wasserman M."/>
            <person name="Watts T."/>
            <person name="Wilson D."/>
            <person name="Wilson R.K."/>
            <person name="Wing R.A."/>
            <person name="Wolfner M.F."/>
            <person name="Wong A."/>
            <person name="Wong G.K."/>
            <person name="Wu C.I."/>
            <person name="Wu G."/>
            <person name="Yamamoto D."/>
            <person name="Yang H.P."/>
            <person name="Yang S.P."/>
            <person name="Yorke J.A."/>
            <person name="Yoshida K."/>
            <person name="Zdobnov E."/>
            <person name="Zhang P."/>
            <person name="Zhang Y."/>
            <person name="Zimin A.V."/>
            <person name="Baldwin J."/>
            <person name="Abdouelleil A."/>
            <person name="Abdulkadir J."/>
            <person name="Abebe A."/>
            <person name="Abera B."/>
            <person name="Abreu J."/>
            <person name="Acer S.C."/>
            <person name="Aftuck L."/>
            <person name="Alexander A."/>
            <person name="An P."/>
            <person name="Anderson E."/>
            <person name="Anderson S."/>
            <person name="Arachi H."/>
            <person name="Azer M."/>
            <person name="Bachantsang P."/>
            <person name="Barry A."/>
            <person name="Bayul T."/>
            <person name="Berlin A."/>
            <person name="Bessette D."/>
            <person name="Bloom T."/>
            <person name="Blye J."/>
            <person name="Boguslavskiy L."/>
            <person name="Bonnet C."/>
            <person name="Boukhgalter B."/>
            <person name="Bourzgui I."/>
            <person name="Brown A."/>
            <person name="Cahill P."/>
            <person name="Channer S."/>
            <person name="Cheshatsang Y."/>
            <person name="Chuda L."/>
            <person name="Citroen M."/>
            <person name="Collymore A."/>
            <person name="Cooke P."/>
            <person name="Costello M."/>
            <person name="D'Aco K."/>
            <person name="Daza R."/>
            <person name="De Haan G."/>
            <person name="DeGray S."/>
            <person name="DeMaso C."/>
            <person name="Dhargay N."/>
            <person name="Dooley K."/>
            <person name="Dooley E."/>
            <person name="Doricent M."/>
            <person name="Dorje P."/>
            <person name="Dorjee K."/>
            <person name="Dupes A."/>
            <person name="Elong R."/>
            <person name="Falk J."/>
            <person name="Farina A."/>
            <person name="Faro S."/>
            <person name="Ferguson D."/>
            <person name="Fisher S."/>
            <person name="Foley C.D."/>
            <person name="Franke A."/>
            <person name="Friedrich D."/>
            <person name="Gadbois L."/>
            <person name="Gearin G."/>
            <person name="Gearin C.R."/>
            <person name="Giannoukos G."/>
            <person name="Goode T."/>
            <person name="Graham J."/>
            <person name="Grandbois E."/>
            <person name="Grewal S."/>
            <person name="Gyaltsen K."/>
            <person name="Hafez N."/>
            <person name="Hagos B."/>
            <person name="Hall J."/>
            <person name="Henson C."/>
            <person name="Hollinger A."/>
            <person name="Honan T."/>
            <person name="Huard M.D."/>
            <person name="Hughes L."/>
            <person name="Hurhula B."/>
            <person name="Husby M.E."/>
            <person name="Kamat A."/>
            <person name="Kanga B."/>
            <person name="Kashin S."/>
            <person name="Khazanovich D."/>
            <person name="Kisner P."/>
            <person name="Lance K."/>
            <person name="Lara M."/>
            <person name="Lee W."/>
            <person name="Lennon N."/>
            <person name="Letendre F."/>
            <person name="LeVine R."/>
            <person name="Lipovsky A."/>
            <person name="Liu X."/>
            <person name="Liu J."/>
            <person name="Liu S."/>
            <person name="Lokyitsang T."/>
            <person name="Lokyitsang Y."/>
            <person name="Lubonja R."/>
            <person name="Lui A."/>
            <person name="MacDonald P."/>
            <person name="Magnisalis V."/>
            <person name="Maru K."/>
            <person name="Matthews C."/>
            <person name="McCusker W."/>
            <person name="McDonough S."/>
            <person name="Mehta T."/>
            <person name="Meldrim J."/>
            <person name="Meneus L."/>
            <person name="Mihai O."/>
            <person name="Mihalev A."/>
            <person name="Mihova T."/>
            <person name="Mittelman R."/>
            <person name="Mlenga V."/>
            <person name="Montmayeur A."/>
            <person name="Mulrain L."/>
            <person name="Navidi A."/>
            <person name="Naylor J."/>
            <person name="Negash T."/>
            <person name="Nguyen T."/>
            <person name="Nguyen N."/>
            <person name="Nicol R."/>
            <person name="Norbu C."/>
            <person name="Norbu N."/>
            <person name="Novod N."/>
            <person name="O'Neill B."/>
            <person name="Osman S."/>
            <person name="Markiewicz E."/>
            <person name="Oyono O.L."/>
            <person name="Patti C."/>
            <person name="Phunkhang P."/>
            <person name="Pierre F."/>
            <person name="Priest M."/>
            <person name="Raghuraman S."/>
            <person name="Rege F."/>
            <person name="Reyes R."/>
            <person name="Rise C."/>
            <person name="Rogov P."/>
            <person name="Ross K."/>
            <person name="Ryan E."/>
            <person name="Settipalli S."/>
            <person name="Shea T."/>
            <person name="Sherpa N."/>
            <person name="Shi L."/>
            <person name="Shih D."/>
            <person name="Sparrow T."/>
            <person name="Spaulding J."/>
            <person name="Stalker J."/>
            <person name="Stange-Thomann N."/>
            <person name="Stavropoulos S."/>
            <person name="Stone C."/>
            <person name="Strader C."/>
            <person name="Tesfaye S."/>
            <person name="Thomson T."/>
            <person name="Thoulutsang Y."/>
            <person name="Thoulutsang D."/>
            <person name="Topham K."/>
            <person name="Topping I."/>
            <person name="Tsamla T."/>
            <person name="Vassiliev H."/>
            <person name="Vo A."/>
            <person name="Wangchuk T."/>
            <person name="Wangdi T."/>
            <person name="Weiand M."/>
            <person name="Wilkinson J."/>
            <person name="Wilson A."/>
            <person name="Yadav S."/>
            <person name="Young G."/>
            <person name="Yu Q."/>
            <person name="Zembek L."/>
            <person name="Zhong D."/>
            <person name="Zimmer A."/>
            <person name="Zwirko Z."/>
            <person name="Jaffe D.B."/>
            <person name="Alvarez P."/>
            <person name="Brockman W."/>
            <person name="Butler J."/>
            <person name="Chin C."/>
            <person name="Gnerre S."/>
            <person name="Grabherr M."/>
            <person name="Kleber M."/>
            <person name="Mauceli E."/>
            <person name="MacCallum I."/>
        </authorList>
    </citation>
    <scope>NUCLEOTIDE SEQUENCE [LARGE SCALE GENOMIC DNA]</scope>
    <source>
        <strain evidence="2">TSC#14024-0371.13</strain>
        <strain evidence="4">Tucson 14024-0371.13</strain>
    </source>
</reference>
<evidence type="ECO:0000313" key="2">
    <source>
        <dbReference type="EMBL" id="EDV34277.1"/>
    </source>
</evidence>
<evidence type="ECO:0000313" key="4">
    <source>
        <dbReference type="Proteomes" id="UP000007801"/>
    </source>
</evidence>
<keyword evidence="4" id="KW-1185">Reference proteome</keyword>
<name>B3MR72_DROAN</name>
<keyword evidence="1" id="KW-1133">Transmembrane helix</keyword>
<gene>
    <name evidence="2" type="primary">Dana\GF21050</name>
    <name evidence="2" type="synonym">dana_GLEANR_4278</name>
    <name evidence="2" type="ORF">GF21050</name>
</gene>
<evidence type="ECO:0000313" key="3">
    <source>
        <dbReference type="EMBL" id="KPU75049.1"/>
    </source>
</evidence>
<dbReference type="STRING" id="7217.B3MR72"/>
<feature type="transmembrane region" description="Helical" evidence="1">
    <location>
        <begin position="144"/>
        <end position="169"/>
    </location>
</feature>
<dbReference type="KEGG" id="dan:6503739"/>
<dbReference type="GeneID" id="6503739"/>
<dbReference type="AlphaFoldDB" id="B3MR72"/>
<dbReference type="EMBL" id="CH902622">
    <property type="protein sequence ID" value="EDV34277.1"/>
    <property type="molecule type" value="Genomic_DNA"/>
</dbReference>
<reference evidence="2" key="2">
    <citation type="journal article" date="2008" name="Bioinformatics">
        <title>Assembly reconciliation.</title>
        <authorList>
            <person name="Zimin A.V."/>
            <person name="Smith D.R."/>
            <person name="Sutton G."/>
            <person name="Yorke J.A."/>
        </authorList>
    </citation>
    <scope>NUCLEOTIDE SEQUENCE</scope>
    <source>
        <strain evidence="2">TSC#14024-0371.13</strain>
    </source>
</reference>
<dbReference type="OrthoDB" id="7968664at2759"/>
<feature type="transmembrane region" description="Helical" evidence="1">
    <location>
        <begin position="120"/>
        <end position="138"/>
    </location>
</feature>
<organism evidence="2 4">
    <name type="scientific">Drosophila ananassae</name>
    <name type="common">Fruit fly</name>
    <dbReference type="NCBI Taxonomy" id="7217"/>
    <lineage>
        <taxon>Eukaryota</taxon>
        <taxon>Metazoa</taxon>
        <taxon>Ecdysozoa</taxon>
        <taxon>Arthropoda</taxon>
        <taxon>Hexapoda</taxon>
        <taxon>Insecta</taxon>
        <taxon>Pterygota</taxon>
        <taxon>Neoptera</taxon>
        <taxon>Endopterygota</taxon>
        <taxon>Diptera</taxon>
        <taxon>Brachycera</taxon>
        <taxon>Muscomorpha</taxon>
        <taxon>Ephydroidea</taxon>
        <taxon>Drosophilidae</taxon>
        <taxon>Drosophila</taxon>
        <taxon>Sophophora</taxon>
    </lineage>
</organism>
<feature type="transmembrane region" description="Helical" evidence="1">
    <location>
        <begin position="66"/>
        <end position="84"/>
    </location>
</feature>
<evidence type="ECO:0000256" key="1">
    <source>
        <dbReference type="SAM" id="Phobius"/>
    </source>
</evidence>